<dbReference type="eggNOG" id="COG2863">
    <property type="taxonomic scope" value="Bacteria"/>
</dbReference>
<accession>Q7MS72</accession>
<keyword evidence="8" id="KW-1185">Reference proteome</keyword>
<dbReference type="SUPFAM" id="SSF46626">
    <property type="entry name" value="Cytochrome c"/>
    <property type="match status" value="1"/>
</dbReference>
<dbReference type="Gene3D" id="1.10.760.10">
    <property type="entry name" value="Cytochrome c-like domain"/>
    <property type="match status" value="1"/>
</dbReference>
<dbReference type="PROSITE" id="PS51007">
    <property type="entry name" value="CYTC"/>
    <property type="match status" value="1"/>
</dbReference>
<dbReference type="InterPro" id="IPR009056">
    <property type="entry name" value="Cyt_c-like_dom"/>
</dbReference>
<name>Q7MS72_WOLSU</name>
<dbReference type="KEGG" id="wsu:WS0700"/>
<feature type="chain" id="PRO_5004288392" description="Cytochrome c domain-containing protein" evidence="5">
    <location>
        <begin position="18"/>
        <end position="98"/>
    </location>
</feature>
<proteinExistence type="predicted"/>
<evidence type="ECO:0000259" key="6">
    <source>
        <dbReference type="PROSITE" id="PS51007"/>
    </source>
</evidence>
<evidence type="ECO:0000256" key="4">
    <source>
        <dbReference type="PROSITE-ProRule" id="PRU00433"/>
    </source>
</evidence>
<dbReference type="HOGENOM" id="CLU_128253_3_0_7"/>
<evidence type="ECO:0000256" key="1">
    <source>
        <dbReference type="ARBA" id="ARBA00022617"/>
    </source>
</evidence>
<keyword evidence="1 4" id="KW-0349">Heme</keyword>
<feature type="signal peptide" evidence="5">
    <location>
        <begin position="1"/>
        <end position="17"/>
    </location>
</feature>
<dbReference type="GO" id="GO:0020037">
    <property type="term" value="F:heme binding"/>
    <property type="evidence" value="ECO:0007669"/>
    <property type="project" value="InterPro"/>
</dbReference>
<feature type="domain" description="Cytochrome c" evidence="6">
    <location>
        <begin position="15"/>
        <end position="98"/>
    </location>
</feature>
<keyword evidence="3 4" id="KW-0408">Iron</keyword>
<evidence type="ECO:0000313" key="8">
    <source>
        <dbReference type="Proteomes" id="UP000000422"/>
    </source>
</evidence>
<keyword evidence="5" id="KW-0732">Signal</keyword>
<keyword evidence="2 4" id="KW-0479">Metal-binding</keyword>
<dbReference type="STRING" id="273121.WS0700"/>
<evidence type="ECO:0000256" key="2">
    <source>
        <dbReference type="ARBA" id="ARBA00022723"/>
    </source>
</evidence>
<dbReference type="Proteomes" id="UP000000422">
    <property type="component" value="Chromosome"/>
</dbReference>
<sequence length="98" mass="10346">MKKIALGMIFAAASLMAADGATLYKKCVACHGVKAEKPALGKSEVIAGWDKAKLVEELKAYKAGTLNRNGMGAMMKGQMASFSDADIEAVSEYISTLK</sequence>
<dbReference type="GO" id="GO:0009055">
    <property type="term" value="F:electron transfer activity"/>
    <property type="evidence" value="ECO:0007669"/>
    <property type="project" value="InterPro"/>
</dbReference>
<dbReference type="InterPro" id="IPR036909">
    <property type="entry name" value="Cyt_c-like_dom_sf"/>
</dbReference>
<organism evidence="8">
    <name type="scientific">Wolinella succinogenes (strain ATCC 29543 / DSM 1740 / CCUG 13145 / JCM 31913 / LMG 7466 / NCTC 11488 / FDC 602W)</name>
    <name type="common">Vibrio succinogenes</name>
    <dbReference type="NCBI Taxonomy" id="273121"/>
    <lineage>
        <taxon>Bacteria</taxon>
        <taxon>Pseudomonadati</taxon>
        <taxon>Campylobacterota</taxon>
        <taxon>Epsilonproteobacteria</taxon>
        <taxon>Campylobacterales</taxon>
        <taxon>Helicobacteraceae</taxon>
        <taxon>Wolinella</taxon>
    </lineage>
</organism>
<gene>
    <name evidence="7" type="ordered locus">WS0700</name>
</gene>
<evidence type="ECO:0000313" key="7">
    <source>
        <dbReference type="EMBL" id="CAE09826.1"/>
    </source>
</evidence>
<evidence type="ECO:0000256" key="5">
    <source>
        <dbReference type="SAM" id="SignalP"/>
    </source>
</evidence>
<dbReference type="GO" id="GO:0046872">
    <property type="term" value="F:metal ion binding"/>
    <property type="evidence" value="ECO:0007669"/>
    <property type="project" value="UniProtKB-KW"/>
</dbReference>
<dbReference type="Pfam" id="PF00034">
    <property type="entry name" value="Cytochrom_C"/>
    <property type="match status" value="1"/>
</dbReference>
<dbReference type="RefSeq" id="WP_011138626.1">
    <property type="nucleotide sequence ID" value="NC_005090.1"/>
</dbReference>
<dbReference type="SMR" id="Q7MS72"/>
<reference evidence="7 8" key="1">
    <citation type="journal article" date="2003" name="Proc. Natl. Acad. Sci. U.S.A.">
        <title>Complete genome sequence and analysis of Wolinella succinogenes.</title>
        <authorList>
            <person name="Baar C."/>
            <person name="Eppinger M."/>
            <person name="Raddatz G."/>
            <person name="Simon JM."/>
            <person name="Lanz C."/>
            <person name="Klimmek O."/>
            <person name="Nandakumar R."/>
            <person name="Gross R."/>
            <person name="Rosinus A."/>
            <person name="Keller H."/>
            <person name="Jagtap P."/>
            <person name="Linke B."/>
            <person name="Meyer F."/>
            <person name="Lederer H."/>
            <person name="Schuster S.C."/>
        </authorList>
    </citation>
    <scope>NUCLEOTIDE SEQUENCE [LARGE SCALE GENOMIC DNA]</scope>
    <source>
        <strain evidence="8">ATCC 29543 / DSM 1740 / CCUG 13145 / JCM 31913 / LMG 7466 / NCTC 11488 / FDC 602W</strain>
    </source>
</reference>
<evidence type="ECO:0000256" key="3">
    <source>
        <dbReference type="ARBA" id="ARBA00023004"/>
    </source>
</evidence>
<dbReference type="AlphaFoldDB" id="Q7MS72"/>
<dbReference type="EMBL" id="BX571658">
    <property type="protein sequence ID" value="CAE09826.1"/>
    <property type="molecule type" value="Genomic_DNA"/>
</dbReference>
<protein>
    <recommendedName>
        <fullName evidence="6">Cytochrome c domain-containing protein</fullName>
    </recommendedName>
</protein>